<evidence type="ECO:0000259" key="6">
    <source>
        <dbReference type="Pfam" id="PF00278"/>
    </source>
</evidence>
<gene>
    <name evidence="8" type="primary">lysA_1</name>
    <name evidence="8" type="ORF">EHYA_00405</name>
</gene>
<sequence length="410" mass="44096">MIESRLKAAAERIAREIPTPFYVVDPGGVERDFTAMDKAWREWFPRFTLAYSYKSNPLTAFTRLLCALGATAEVVSGPELETALKDGFPPDRILFDGPVKHAAELTRALALGVGVQIDSAAEVEDVAAAISEGGPRPRVCLRLAIGTDSGEWSRFGLMPDEVPRARRILADAGVRVRGVHLGVGTLVRGPRTYRAAIRLWRETLPELAHDAPEPFVLNIGGGFPPRGDTADPAAPWAEFAAEVAEECGLLGLRPRDVHLVVEPGRSLAEEHGVLVARVAVRKRRAEGPDLLVLDAGTNLARTVKSRSHPIEFVPSDPDDAADAGGTRDPIGAGSAREPYAVYGNNCYEGDVFARVVDGPSSLRPGQLVLVGSVGAYDMPFAHVWVRPRPPVYAPAGTGHVLVREPGRAIR</sequence>
<keyword evidence="9" id="KW-1185">Reference proteome</keyword>
<dbReference type="InterPro" id="IPR000183">
    <property type="entry name" value="Orn/DAP/Arg_de-COase"/>
</dbReference>
<proteinExistence type="inferred from homology"/>
<dbReference type="PANTHER" id="PTHR43727:SF3">
    <property type="entry name" value="GROUP IV DECARBOXYLASE"/>
    <property type="match status" value="1"/>
</dbReference>
<evidence type="ECO:0000313" key="8">
    <source>
        <dbReference type="EMBL" id="GCD92764.1"/>
    </source>
</evidence>
<dbReference type="SUPFAM" id="SSF50621">
    <property type="entry name" value="Alanine racemase C-terminal domain-like"/>
    <property type="match status" value="1"/>
</dbReference>
<dbReference type="Proteomes" id="UP000286931">
    <property type="component" value="Unassembled WGS sequence"/>
</dbReference>
<dbReference type="InterPro" id="IPR009006">
    <property type="entry name" value="Ala_racemase/Decarboxylase_C"/>
</dbReference>
<comment type="similarity">
    <text evidence="4">Belongs to the Orn/Lys/Arg decarboxylase class-II family.</text>
</comment>
<name>A0A401YDT2_9ACTN</name>
<accession>A0A401YDT2</accession>
<dbReference type="PANTHER" id="PTHR43727">
    <property type="entry name" value="DIAMINOPIMELATE DECARBOXYLASE"/>
    <property type="match status" value="1"/>
</dbReference>
<evidence type="ECO:0000256" key="2">
    <source>
        <dbReference type="ARBA" id="ARBA00022898"/>
    </source>
</evidence>
<dbReference type="PRINTS" id="PR01179">
    <property type="entry name" value="ODADCRBXLASE"/>
</dbReference>
<keyword evidence="2 3" id="KW-0663">Pyridoxal phosphate</keyword>
<dbReference type="EMBL" id="BIFH01000013">
    <property type="protein sequence ID" value="GCD92764.1"/>
    <property type="molecule type" value="Genomic_DNA"/>
</dbReference>
<dbReference type="InterPro" id="IPR022643">
    <property type="entry name" value="De-COase2_C"/>
</dbReference>
<dbReference type="SUPFAM" id="SSF51419">
    <property type="entry name" value="PLP-binding barrel"/>
    <property type="match status" value="1"/>
</dbReference>
<feature type="active site" description="Proton donor" evidence="3">
    <location>
        <position position="346"/>
    </location>
</feature>
<feature type="domain" description="Orn/DAP/Arg decarboxylase 2 N-terminal" evidence="7">
    <location>
        <begin position="36"/>
        <end position="268"/>
    </location>
</feature>
<feature type="modified residue" description="N6-(pyridoxal phosphate)lysine" evidence="3">
    <location>
        <position position="54"/>
    </location>
</feature>
<evidence type="ECO:0000256" key="1">
    <source>
        <dbReference type="ARBA" id="ARBA00001933"/>
    </source>
</evidence>
<dbReference type="OrthoDB" id="5372487at2"/>
<dbReference type="InterPro" id="IPR022644">
    <property type="entry name" value="De-COase2_N"/>
</dbReference>
<evidence type="ECO:0000256" key="4">
    <source>
        <dbReference type="RuleBase" id="RU003737"/>
    </source>
</evidence>
<dbReference type="GO" id="GO:0009089">
    <property type="term" value="P:lysine biosynthetic process via diaminopimelate"/>
    <property type="evidence" value="ECO:0007669"/>
    <property type="project" value="TreeGrafter"/>
</dbReference>
<dbReference type="RefSeq" id="WP_126635092.1">
    <property type="nucleotide sequence ID" value="NZ_BIFH01000013.1"/>
</dbReference>
<dbReference type="InterPro" id="IPR029066">
    <property type="entry name" value="PLP-binding_barrel"/>
</dbReference>
<dbReference type="AlphaFoldDB" id="A0A401YDT2"/>
<dbReference type="Pfam" id="PF00278">
    <property type="entry name" value="Orn_DAP_Arg_deC"/>
    <property type="match status" value="1"/>
</dbReference>
<organism evidence="8 9">
    <name type="scientific">Embleya hyalina</name>
    <dbReference type="NCBI Taxonomy" id="516124"/>
    <lineage>
        <taxon>Bacteria</taxon>
        <taxon>Bacillati</taxon>
        <taxon>Actinomycetota</taxon>
        <taxon>Actinomycetes</taxon>
        <taxon>Kitasatosporales</taxon>
        <taxon>Streptomycetaceae</taxon>
        <taxon>Embleya</taxon>
    </lineage>
</organism>
<comment type="cofactor">
    <cofactor evidence="1 3">
        <name>pyridoxal 5'-phosphate</name>
        <dbReference type="ChEBI" id="CHEBI:597326"/>
    </cofactor>
</comment>
<comment type="caution">
    <text evidence="8">The sequence shown here is derived from an EMBL/GenBank/DDBJ whole genome shotgun (WGS) entry which is preliminary data.</text>
</comment>
<dbReference type="Gene3D" id="2.40.37.10">
    <property type="entry name" value="Lyase, Ornithine Decarboxylase, Chain A, domain 1"/>
    <property type="match status" value="1"/>
</dbReference>
<evidence type="ECO:0000256" key="5">
    <source>
        <dbReference type="SAM" id="MobiDB-lite"/>
    </source>
</evidence>
<feature type="region of interest" description="Disordered" evidence="5">
    <location>
        <begin position="309"/>
        <end position="334"/>
    </location>
</feature>
<evidence type="ECO:0000259" key="7">
    <source>
        <dbReference type="Pfam" id="PF02784"/>
    </source>
</evidence>
<evidence type="ECO:0000313" key="9">
    <source>
        <dbReference type="Proteomes" id="UP000286931"/>
    </source>
</evidence>
<evidence type="ECO:0000256" key="3">
    <source>
        <dbReference type="PIRSR" id="PIRSR600183-50"/>
    </source>
</evidence>
<dbReference type="Pfam" id="PF02784">
    <property type="entry name" value="Orn_Arg_deC_N"/>
    <property type="match status" value="1"/>
</dbReference>
<feature type="domain" description="Orn/DAP/Arg decarboxylase 2 C-terminal" evidence="6">
    <location>
        <begin position="21"/>
        <end position="374"/>
    </location>
</feature>
<dbReference type="Gene3D" id="3.20.20.10">
    <property type="entry name" value="Alanine racemase"/>
    <property type="match status" value="1"/>
</dbReference>
<dbReference type="GO" id="GO:0008836">
    <property type="term" value="F:diaminopimelate decarboxylase activity"/>
    <property type="evidence" value="ECO:0007669"/>
    <property type="project" value="TreeGrafter"/>
</dbReference>
<reference evidence="8 9" key="1">
    <citation type="submission" date="2018-12" db="EMBL/GenBank/DDBJ databases">
        <title>Draft genome sequence of Embleya hyalina NBRC 13850T.</title>
        <authorList>
            <person name="Komaki H."/>
            <person name="Hosoyama A."/>
            <person name="Kimura A."/>
            <person name="Ichikawa N."/>
            <person name="Tamura T."/>
        </authorList>
    </citation>
    <scope>NUCLEOTIDE SEQUENCE [LARGE SCALE GENOMIC DNA]</scope>
    <source>
        <strain evidence="8 9">NBRC 13850</strain>
    </source>
</reference>
<protein>
    <submittedName>
        <fullName evidence="8">Diaminopimelate decarboxylase</fullName>
    </submittedName>
</protein>